<organism evidence="2 3">
    <name type="scientific">Scleropages formosus</name>
    <name type="common">Asian bonytongue</name>
    <name type="synonym">Osteoglossum formosum</name>
    <dbReference type="NCBI Taxonomy" id="113540"/>
    <lineage>
        <taxon>Eukaryota</taxon>
        <taxon>Metazoa</taxon>
        <taxon>Chordata</taxon>
        <taxon>Craniata</taxon>
        <taxon>Vertebrata</taxon>
        <taxon>Euteleostomi</taxon>
        <taxon>Actinopterygii</taxon>
        <taxon>Neopterygii</taxon>
        <taxon>Teleostei</taxon>
        <taxon>Osteoglossocephala</taxon>
        <taxon>Osteoglossomorpha</taxon>
        <taxon>Osteoglossiformes</taxon>
        <taxon>Osteoglossidae</taxon>
        <taxon>Scleropages</taxon>
    </lineage>
</organism>
<dbReference type="Pfam" id="PF15094">
    <property type="entry name" value="DUF4556"/>
    <property type="match status" value="1"/>
</dbReference>
<evidence type="ECO:0000313" key="2">
    <source>
        <dbReference type="EMBL" id="KPP59747.1"/>
    </source>
</evidence>
<sequence length="451" mass="49555">MRGKESREESGVWSHTDWSHSDTLVSHRVGAVSLASLDDLNGKLSACGFSLYRDPDRNYVFRVLYSGCFVHLEHGNYVVSLSLTKRTSRFGSRSSAFAMKCPLVRAPPSGEHVMCDSDFIQVSVCPQGALSAQNCVFWKKKQSKNQDREDMSTCTSGGALLPTPLCPPQLPWSLALRGKVVVALEDASLIRLSVETDGVNITVQGRRAEILSPEEVLDTPGTFLPLRLVSGHYSYSMEASCPTGGFPSHPSRPAAQGCHWACSLTGALRRLAGSDSPVDETVLYIYKRRMGLVKRGGGDGEVLSLSAISVKQTDSFSVFESSDLVRIALNTSLILRTRRCMGPAGKQLIQPFFRVDAVLTFKETPHHLVWSLENLLPCTGVCLFASVCEQIRRYNNSVTGIICFVYGSHRDACIIGQLRKSYHAVCWPYCSCTFRQSCLPVARFYCGTAIA</sequence>
<feature type="domain" description="CIROZ beta" evidence="1">
    <location>
        <begin position="276"/>
        <end position="378"/>
    </location>
</feature>
<proteinExistence type="predicted"/>
<dbReference type="InterPro" id="IPR049521">
    <property type="entry name" value="CIROZ_b"/>
</dbReference>
<gene>
    <name evidence="2" type="ORF">Z043_122307</name>
</gene>
<dbReference type="PANTHER" id="PTHR38653">
    <property type="entry name" value="GENE 572-RELATED"/>
    <property type="match status" value="1"/>
</dbReference>
<reference evidence="2 3" key="1">
    <citation type="submission" date="2015-08" db="EMBL/GenBank/DDBJ databases">
        <title>The genome of the Asian arowana (Scleropages formosus).</title>
        <authorList>
            <person name="Tan M.H."/>
            <person name="Gan H.M."/>
            <person name="Croft L.J."/>
            <person name="Austin C.M."/>
        </authorList>
    </citation>
    <scope>NUCLEOTIDE SEQUENCE [LARGE SCALE GENOMIC DNA]</scope>
    <source>
        <strain evidence="2">Aro1</strain>
    </source>
</reference>
<evidence type="ECO:0000259" key="1">
    <source>
        <dbReference type="Pfam" id="PF15094"/>
    </source>
</evidence>
<dbReference type="PANTHER" id="PTHR38653:SF1">
    <property type="entry name" value="GENE 572-RELATED"/>
    <property type="match status" value="1"/>
</dbReference>
<protein>
    <recommendedName>
        <fullName evidence="1">CIROZ beta domain-containing protein</fullName>
    </recommendedName>
</protein>
<accession>A0A0P7W9V0</accession>
<dbReference type="Proteomes" id="UP000034805">
    <property type="component" value="Unassembled WGS sequence"/>
</dbReference>
<name>A0A0P7W9V0_SCLFO</name>
<dbReference type="InterPro" id="IPR027956">
    <property type="entry name" value="CIROZ"/>
</dbReference>
<dbReference type="AlphaFoldDB" id="A0A0P7W9V0"/>
<evidence type="ECO:0000313" key="3">
    <source>
        <dbReference type="Proteomes" id="UP000034805"/>
    </source>
</evidence>
<comment type="caution">
    <text evidence="2">The sequence shown here is derived from an EMBL/GenBank/DDBJ whole genome shotgun (WGS) entry which is preliminary data.</text>
</comment>
<dbReference type="EMBL" id="JARO02011659">
    <property type="protein sequence ID" value="KPP59747.1"/>
    <property type="molecule type" value="Genomic_DNA"/>
</dbReference>